<evidence type="ECO:0008006" key="3">
    <source>
        <dbReference type="Google" id="ProtNLM"/>
    </source>
</evidence>
<proteinExistence type="predicted"/>
<gene>
    <name evidence="1" type="ORF">AA20_09855</name>
</gene>
<evidence type="ECO:0000313" key="1">
    <source>
        <dbReference type="EMBL" id="KLD98184.1"/>
    </source>
</evidence>
<dbReference type="PROSITE" id="PS51257">
    <property type="entry name" value="PROKAR_LIPOPROTEIN"/>
    <property type="match status" value="1"/>
</dbReference>
<dbReference type="RefSeq" id="WP_046997122.1">
    <property type="nucleotide sequence ID" value="NZ_JAIQ01000133.1"/>
</dbReference>
<organism evidence="1 2">
    <name type="scientific">Aliarcobacter butzleri L348</name>
    <dbReference type="NCBI Taxonomy" id="1447256"/>
    <lineage>
        <taxon>Bacteria</taxon>
        <taxon>Pseudomonadati</taxon>
        <taxon>Campylobacterota</taxon>
        <taxon>Epsilonproteobacteria</taxon>
        <taxon>Campylobacterales</taxon>
        <taxon>Arcobacteraceae</taxon>
        <taxon>Aliarcobacter</taxon>
    </lineage>
</organism>
<reference evidence="1 2" key="1">
    <citation type="submission" date="2014-01" db="EMBL/GenBank/DDBJ databases">
        <title>Development of a Comparative Genomic Fingerprinting Assay for High Resolution Genotyping of Arcobacter butzleri.</title>
        <authorList>
            <person name="Webb A.L."/>
            <person name="Inglis G.D."/>
            <person name="Kruczkiewicz P."/>
            <person name="Selinger L.B."/>
            <person name="Taboada E.N."/>
        </authorList>
    </citation>
    <scope>NUCLEOTIDE SEQUENCE [LARGE SCALE GENOMIC DNA]</scope>
    <source>
        <strain evidence="1 2">L348</strain>
    </source>
</reference>
<accession>A0A0G9JX83</accession>
<dbReference type="AlphaFoldDB" id="A0A0G9JX83"/>
<dbReference type="EMBL" id="JAIQ01000133">
    <property type="protein sequence ID" value="KLD98184.1"/>
    <property type="molecule type" value="Genomic_DNA"/>
</dbReference>
<name>A0A0G9JX83_9BACT</name>
<dbReference type="Proteomes" id="UP000035514">
    <property type="component" value="Unassembled WGS sequence"/>
</dbReference>
<evidence type="ECO:0000313" key="2">
    <source>
        <dbReference type="Proteomes" id="UP000035514"/>
    </source>
</evidence>
<dbReference type="PATRIC" id="fig|1447256.3.peg.1927"/>
<comment type="caution">
    <text evidence="1">The sequence shown here is derived from an EMBL/GenBank/DDBJ whole genome shotgun (WGS) entry which is preliminary data.</text>
</comment>
<protein>
    <recommendedName>
        <fullName evidence="3">Lipoprotein</fullName>
    </recommendedName>
</protein>
<sequence>MLKNIFLLATIFILSGCIPKTTPSIIEERFSNQKEISTFDSCTNFSYISQIDDIKYGKLFVEHINLNSDCKWNGLARGYFISLFMDTIKAKSYKLVERLDFSNIEVNTYLVDDMYYVNIVNQYKVFEDIFIIDYKGFYTTNLIKKYDSNYTNIYLQKPRLDTNYSNSLVRMNFINSYFSKERESFAN</sequence>